<evidence type="ECO:0000313" key="6">
    <source>
        <dbReference type="EMBL" id="KAG8628621.1"/>
    </source>
</evidence>
<dbReference type="PANTHER" id="PTHR11566:SF66">
    <property type="entry name" value="INTERFERON-INDUCED GTP-BINDING PROTEIN MX"/>
    <property type="match status" value="1"/>
</dbReference>
<dbReference type="InterPro" id="IPR001401">
    <property type="entry name" value="Dynamin_GTPase"/>
</dbReference>
<dbReference type="PRINTS" id="PR00195">
    <property type="entry name" value="DYNAMIN"/>
</dbReference>
<keyword evidence="1" id="KW-0547">Nucleotide-binding</keyword>
<sequence length="726" mass="82780">MVPSTQPMSNDLLESLQSEDARKIMDTVDRLRKAGLGSIVQLPQIVTVGDQSSGKSSTLEAITGIPFPRKENLCTRFATQIVMRRSRSEEIRVTIMPDKLRPAGEQEKLKALDLKLDDISKLGELMDTATVAMGLDSPDKTQVRAFSRDVLNIEISGPTRPQLTLVDLPGLIHSETKQQTREDVKLITELVEEYIKEKRTIVLAVVSAKNDYANQIVLNKARDLGAADRTLGIVTKTDVLEPGTENEKTWIDLAQNKDVLFGLGWHMLRNRTPKEMDKSLDYRDKTETQFFSSGNYRSLERDMLGIEALRTRLSDLLYEHLTKELPELQQELENKLRETNQNLGHLGQSRSTEMEQRQYIMRVGQDFEKLTQSAIDGHYQHHFFDKRDDSLTVLDGDNQVRLRAAVQFANMQFAAQMRIYGSKYKLTDRPQEVNDLDDEEHKDFKVTPIYQGVEDFQIDQSYANALKWVQGILHHGRGRELPGNFNPAVIGQLFREQSSRWSELATEHVGIIAEQCDEFAKKLLASITSEDVRTRLYSRIVGPELNARTERAMVELKRIIEDKNGDPITYNHYYTTTIQKLRAKKQEKNMKELLNNNSTGITDESGQYRQITDTAGVLQGMRHVTIEQDMDKFSAEDALICHLAYYKDELKFFVNCITKHVVERHMIADLPSGIISAIRFGLMGSDEIRALVAEPSTTVQQRTYLVMQKEMLENGIKQFRTAVGGY</sequence>
<dbReference type="InterPro" id="IPR045063">
    <property type="entry name" value="Dynamin_N"/>
</dbReference>
<evidence type="ECO:0000256" key="2">
    <source>
        <dbReference type="ARBA" id="ARBA00023134"/>
    </source>
</evidence>
<gene>
    <name evidence="6" type="ORF">KVT40_002486</name>
</gene>
<proteinExistence type="predicted"/>
<name>A0A8K0PG61_9PEZI</name>
<dbReference type="InterPro" id="IPR000375">
    <property type="entry name" value="Dynamin_stalk"/>
</dbReference>
<dbReference type="AlphaFoldDB" id="A0A8K0PG61"/>
<comment type="caution">
    <text evidence="6">The sequence shown here is derived from an EMBL/GenBank/DDBJ whole genome shotgun (WGS) entry which is preliminary data.</text>
</comment>
<dbReference type="GO" id="GO:0000266">
    <property type="term" value="P:mitochondrial fission"/>
    <property type="evidence" value="ECO:0007669"/>
    <property type="project" value="TreeGrafter"/>
</dbReference>
<keyword evidence="3" id="KW-0175">Coiled coil</keyword>
<dbReference type="GO" id="GO:0008017">
    <property type="term" value="F:microtubule binding"/>
    <property type="evidence" value="ECO:0007669"/>
    <property type="project" value="TreeGrafter"/>
</dbReference>
<dbReference type="FunFam" id="3.40.50.300:FF:001425">
    <property type="entry name" value="Dynamin GTPase, putative"/>
    <property type="match status" value="1"/>
</dbReference>
<evidence type="ECO:0008006" key="8">
    <source>
        <dbReference type="Google" id="ProtNLM"/>
    </source>
</evidence>
<dbReference type="GO" id="GO:0003924">
    <property type="term" value="F:GTPase activity"/>
    <property type="evidence" value="ECO:0007669"/>
    <property type="project" value="InterPro"/>
</dbReference>
<dbReference type="GO" id="GO:0005739">
    <property type="term" value="C:mitochondrion"/>
    <property type="evidence" value="ECO:0007669"/>
    <property type="project" value="TreeGrafter"/>
</dbReference>
<dbReference type="Pfam" id="PF01031">
    <property type="entry name" value="Dynamin_M"/>
    <property type="match status" value="1"/>
</dbReference>
<dbReference type="GO" id="GO:0016559">
    <property type="term" value="P:peroxisome fission"/>
    <property type="evidence" value="ECO:0007669"/>
    <property type="project" value="TreeGrafter"/>
</dbReference>
<dbReference type="SMART" id="SM00053">
    <property type="entry name" value="DYNc"/>
    <property type="match status" value="1"/>
</dbReference>
<evidence type="ECO:0000259" key="4">
    <source>
        <dbReference type="PROSITE" id="PS51388"/>
    </source>
</evidence>
<keyword evidence="2" id="KW-0342">GTP-binding</keyword>
<keyword evidence="7" id="KW-1185">Reference proteome</keyword>
<dbReference type="GO" id="GO:0005874">
    <property type="term" value="C:microtubule"/>
    <property type="evidence" value="ECO:0007669"/>
    <property type="project" value="TreeGrafter"/>
</dbReference>
<protein>
    <recommendedName>
        <fullName evidence="8">Dynamin family protein</fullName>
    </recommendedName>
</protein>
<evidence type="ECO:0000313" key="7">
    <source>
        <dbReference type="Proteomes" id="UP000809789"/>
    </source>
</evidence>
<dbReference type="InterPro" id="IPR020850">
    <property type="entry name" value="GED_dom"/>
</dbReference>
<dbReference type="CDD" id="cd08771">
    <property type="entry name" value="DLP_1"/>
    <property type="match status" value="1"/>
</dbReference>
<feature type="domain" description="Dynamin-type G" evidence="5">
    <location>
        <begin position="39"/>
        <end position="326"/>
    </location>
</feature>
<dbReference type="PANTHER" id="PTHR11566">
    <property type="entry name" value="DYNAMIN"/>
    <property type="match status" value="1"/>
</dbReference>
<evidence type="ECO:0000256" key="1">
    <source>
        <dbReference type="ARBA" id="ARBA00022741"/>
    </source>
</evidence>
<dbReference type="PROSITE" id="PS51388">
    <property type="entry name" value="GED"/>
    <property type="match status" value="1"/>
</dbReference>
<dbReference type="GO" id="GO:0005525">
    <property type="term" value="F:GTP binding"/>
    <property type="evidence" value="ECO:0007669"/>
    <property type="project" value="InterPro"/>
</dbReference>
<dbReference type="EMBL" id="JAESVG020000003">
    <property type="protein sequence ID" value="KAG8628621.1"/>
    <property type="molecule type" value="Genomic_DNA"/>
</dbReference>
<dbReference type="InterPro" id="IPR027417">
    <property type="entry name" value="P-loop_NTPase"/>
</dbReference>
<evidence type="ECO:0000259" key="5">
    <source>
        <dbReference type="PROSITE" id="PS51718"/>
    </source>
</evidence>
<organism evidence="6 7">
    <name type="scientific">Elsinoe batatas</name>
    <dbReference type="NCBI Taxonomy" id="2601811"/>
    <lineage>
        <taxon>Eukaryota</taxon>
        <taxon>Fungi</taxon>
        <taxon>Dikarya</taxon>
        <taxon>Ascomycota</taxon>
        <taxon>Pezizomycotina</taxon>
        <taxon>Dothideomycetes</taxon>
        <taxon>Dothideomycetidae</taxon>
        <taxon>Myriangiales</taxon>
        <taxon>Elsinoaceae</taxon>
        <taxon>Elsinoe</taxon>
    </lineage>
</organism>
<dbReference type="GO" id="GO:0006897">
    <property type="term" value="P:endocytosis"/>
    <property type="evidence" value="ECO:0007669"/>
    <property type="project" value="TreeGrafter"/>
</dbReference>
<dbReference type="Gene3D" id="3.40.50.300">
    <property type="entry name" value="P-loop containing nucleotide triphosphate hydrolases"/>
    <property type="match status" value="1"/>
</dbReference>
<dbReference type="InterPro" id="IPR030381">
    <property type="entry name" value="G_DYNAMIN_dom"/>
</dbReference>
<reference evidence="6" key="1">
    <citation type="submission" date="2021-07" db="EMBL/GenBank/DDBJ databases">
        <title>Elsinoe batatas strain:CRI-CJ2 Genome sequencing and assembly.</title>
        <authorList>
            <person name="Huang L."/>
        </authorList>
    </citation>
    <scope>NUCLEOTIDE SEQUENCE</scope>
    <source>
        <strain evidence="6">CRI-CJ2</strain>
    </source>
</reference>
<dbReference type="PROSITE" id="PS51718">
    <property type="entry name" value="G_DYNAMIN_2"/>
    <property type="match status" value="1"/>
</dbReference>
<dbReference type="SUPFAM" id="SSF52540">
    <property type="entry name" value="P-loop containing nucleoside triphosphate hydrolases"/>
    <property type="match status" value="1"/>
</dbReference>
<dbReference type="InterPro" id="IPR022812">
    <property type="entry name" value="Dynamin"/>
</dbReference>
<dbReference type="Pfam" id="PF00350">
    <property type="entry name" value="Dynamin_N"/>
    <property type="match status" value="1"/>
</dbReference>
<dbReference type="Proteomes" id="UP000809789">
    <property type="component" value="Unassembled WGS sequence"/>
</dbReference>
<accession>A0A8K0PG61</accession>
<dbReference type="GO" id="GO:0048312">
    <property type="term" value="P:intracellular distribution of mitochondria"/>
    <property type="evidence" value="ECO:0007669"/>
    <property type="project" value="TreeGrafter"/>
</dbReference>
<evidence type="ECO:0000256" key="3">
    <source>
        <dbReference type="SAM" id="Coils"/>
    </source>
</evidence>
<dbReference type="OrthoDB" id="415706at2759"/>
<dbReference type="GO" id="GO:0016020">
    <property type="term" value="C:membrane"/>
    <property type="evidence" value="ECO:0007669"/>
    <property type="project" value="TreeGrafter"/>
</dbReference>
<feature type="coiled-coil region" evidence="3">
    <location>
        <begin position="318"/>
        <end position="349"/>
    </location>
</feature>
<feature type="domain" description="GED" evidence="4">
    <location>
        <begin position="635"/>
        <end position="726"/>
    </location>
</feature>